<evidence type="ECO:0000259" key="2">
    <source>
        <dbReference type="Pfam" id="PF13460"/>
    </source>
</evidence>
<feature type="domain" description="NAD(P)-binding" evidence="2">
    <location>
        <begin position="17"/>
        <end position="132"/>
    </location>
</feature>
<dbReference type="PANTHER" id="PTHR43162:SF1">
    <property type="entry name" value="PRESTALK A DIFFERENTIATION PROTEIN A"/>
    <property type="match status" value="1"/>
</dbReference>
<dbReference type="InterPro" id="IPR021295">
    <property type="entry name" value="DUF2867"/>
</dbReference>
<dbReference type="RefSeq" id="WP_110173353.1">
    <property type="nucleotide sequence ID" value="NZ_CP015136.1"/>
</dbReference>
<dbReference type="SUPFAM" id="SSF51735">
    <property type="entry name" value="NAD(P)-binding Rossmann-fold domains"/>
    <property type="match status" value="1"/>
</dbReference>
<dbReference type="InterPro" id="IPR051604">
    <property type="entry name" value="Ergot_Alk_Oxidoreductase"/>
</dbReference>
<dbReference type="Gene3D" id="3.40.50.720">
    <property type="entry name" value="NAD(P)-binding Rossmann-like Domain"/>
    <property type="match status" value="1"/>
</dbReference>
<sequence>MPHQPEPRSTPAVLVTGATGYIGGRLVPVLEASKIRLRCLARHPAALRSRVASSTEVVAGDLFEPASLDAALAGIEVAYYLVHSMGAHGNYREKDRVAARTFGAAARRAGVRRIVYLGGLAAGDEALSAHLESRLETGRILRDSGVPVVEFRASVVIGSGSLSFELIRALVERLPIMICPRWVSTLAQPIGIDDVLAYLAGALNLPDGESRTFEIGGADRASYGDVMRQYARQRGLRRVMISVPLLTPRLSSLWLGLVTPVYARVGRELIAGLKNESVVTDPAALSVFPIRPAGLGDAIGRAIRYEDRAFALTRWSDARSSGGGWALPADARFGSRLVDTRRLHVAVDTSRAFAAIAEIGGERGWYYATWAWRIRGAIDLTMGGVGMRRGRRDPNALAVGDALDFWRVEAFEPGRRVRLAAEMKVPGRAWLEFEVVPAGGGSVVHQTAVFEPVGLPGLLYWYVLLPVHALIFGGMLRAIARRALCQPVSPVA</sequence>
<evidence type="ECO:0000313" key="4">
    <source>
        <dbReference type="Proteomes" id="UP000076079"/>
    </source>
</evidence>
<keyword evidence="1" id="KW-0812">Transmembrane</keyword>
<evidence type="ECO:0000256" key="1">
    <source>
        <dbReference type="SAM" id="Phobius"/>
    </source>
</evidence>
<dbReference type="InterPro" id="IPR036291">
    <property type="entry name" value="NAD(P)-bd_dom_sf"/>
</dbReference>
<dbReference type="Pfam" id="PF13460">
    <property type="entry name" value="NAD_binding_10"/>
    <property type="match status" value="1"/>
</dbReference>
<protein>
    <submittedName>
        <fullName evidence="3">NAD(P)H azoreductase</fullName>
        <ecNumber evidence="3">1.7.-.-</ecNumber>
    </submittedName>
</protein>
<name>A0A143PUI2_LUTPR</name>
<dbReference type="OrthoDB" id="9774199at2"/>
<reference evidence="4" key="2">
    <citation type="submission" date="2016-04" db="EMBL/GenBank/DDBJ databases">
        <title>First Complete Genome Sequence of a Subdivision 6 Acidobacterium.</title>
        <authorList>
            <person name="Huang S."/>
            <person name="Vieira S."/>
            <person name="Bunk B."/>
            <person name="Riedel T."/>
            <person name="Sproeer C."/>
            <person name="Overmann J."/>
        </authorList>
    </citation>
    <scope>NUCLEOTIDE SEQUENCE [LARGE SCALE GENOMIC DNA]</scope>
    <source>
        <strain evidence="4">DSM 100886 HEG_-6_39</strain>
    </source>
</reference>
<evidence type="ECO:0000313" key="3">
    <source>
        <dbReference type="EMBL" id="AMY11838.1"/>
    </source>
</evidence>
<dbReference type="Pfam" id="PF11066">
    <property type="entry name" value="DUF2867"/>
    <property type="match status" value="1"/>
</dbReference>
<dbReference type="InterPro" id="IPR016040">
    <property type="entry name" value="NAD(P)-bd_dom"/>
</dbReference>
<dbReference type="EC" id="1.7.-.-" evidence="3"/>
<keyword evidence="1" id="KW-0472">Membrane</keyword>
<keyword evidence="1" id="KW-1133">Transmembrane helix</keyword>
<proteinExistence type="predicted"/>
<dbReference type="EMBL" id="CP015136">
    <property type="protein sequence ID" value="AMY11838.1"/>
    <property type="molecule type" value="Genomic_DNA"/>
</dbReference>
<feature type="transmembrane region" description="Helical" evidence="1">
    <location>
        <begin position="459"/>
        <end position="480"/>
    </location>
</feature>
<reference evidence="3 4" key="1">
    <citation type="journal article" date="2016" name="Genome Announc.">
        <title>First Complete Genome Sequence of a Subdivision 6 Acidobacterium Strain.</title>
        <authorList>
            <person name="Huang S."/>
            <person name="Vieira S."/>
            <person name="Bunk B."/>
            <person name="Riedel T."/>
            <person name="Sproer C."/>
            <person name="Overmann J."/>
        </authorList>
    </citation>
    <scope>NUCLEOTIDE SEQUENCE [LARGE SCALE GENOMIC DNA]</scope>
    <source>
        <strain evidence="4">DSM 100886 HEG_-6_39</strain>
    </source>
</reference>
<organism evidence="3 4">
    <name type="scientific">Luteitalea pratensis</name>
    <dbReference type="NCBI Taxonomy" id="1855912"/>
    <lineage>
        <taxon>Bacteria</taxon>
        <taxon>Pseudomonadati</taxon>
        <taxon>Acidobacteriota</taxon>
        <taxon>Vicinamibacteria</taxon>
        <taxon>Vicinamibacterales</taxon>
        <taxon>Vicinamibacteraceae</taxon>
        <taxon>Luteitalea</taxon>
    </lineage>
</organism>
<dbReference type="PATRIC" id="fig|1813736.3.peg.5364"/>
<dbReference type="PANTHER" id="PTHR43162">
    <property type="match status" value="1"/>
</dbReference>
<dbReference type="SUPFAM" id="SSF55961">
    <property type="entry name" value="Bet v1-like"/>
    <property type="match status" value="1"/>
</dbReference>
<dbReference type="GO" id="GO:0016491">
    <property type="term" value="F:oxidoreductase activity"/>
    <property type="evidence" value="ECO:0007669"/>
    <property type="project" value="UniProtKB-KW"/>
</dbReference>
<dbReference type="Proteomes" id="UP000076079">
    <property type="component" value="Chromosome"/>
</dbReference>
<keyword evidence="3" id="KW-0560">Oxidoreductase</keyword>
<keyword evidence="4" id="KW-1185">Reference proteome</keyword>
<gene>
    <name evidence="3" type="primary">azoB_3</name>
    <name evidence="3" type="ORF">LuPra_05103</name>
</gene>
<dbReference type="AlphaFoldDB" id="A0A143PUI2"/>
<accession>A0A143PUI2</accession>
<dbReference type="KEGG" id="abac:LuPra_05103"/>
<dbReference type="STRING" id="1855912.LuPra_05103"/>